<protein>
    <recommendedName>
        <fullName evidence="4">Ig-like domain-containing protein</fullName>
    </recommendedName>
</protein>
<organism evidence="2 3">
    <name type="scientific">Tribolium castaneum</name>
    <name type="common">Red flour beetle</name>
    <dbReference type="NCBI Taxonomy" id="7070"/>
    <lineage>
        <taxon>Eukaryota</taxon>
        <taxon>Metazoa</taxon>
        <taxon>Ecdysozoa</taxon>
        <taxon>Arthropoda</taxon>
        <taxon>Hexapoda</taxon>
        <taxon>Insecta</taxon>
        <taxon>Pterygota</taxon>
        <taxon>Neoptera</taxon>
        <taxon>Endopterygota</taxon>
        <taxon>Coleoptera</taxon>
        <taxon>Polyphaga</taxon>
        <taxon>Cucujiformia</taxon>
        <taxon>Tenebrionidae</taxon>
        <taxon>Tenebrionidae incertae sedis</taxon>
        <taxon>Tribolium</taxon>
    </lineage>
</organism>
<dbReference type="InterPro" id="IPR013783">
    <property type="entry name" value="Ig-like_fold"/>
</dbReference>
<evidence type="ECO:0000313" key="2">
    <source>
        <dbReference type="EMBL" id="KYB24582.1"/>
    </source>
</evidence>
<reference evidence="2 3" key="1">
    <citation type="journal article" date="2008" name="Nature">
        <title>The genome of the model beetle and pest Tribolium castaneum.</title>
        <authorList>
            <consortium name="Tribolium Genome Sequencing Consortium"/>
            <person name="Richards S."/>
            <person name="Gibbs R.A."/>
            <person name="Weinstock G.M."/>
            <person name="Brown S.J."/>
            <person name="Denell R."/>
            <person name="Beeman R.W."/>
            <person name="Gibbs R."/>
            <person name="Beeman R.W."/>
            <person name="Brown S.J."/>
            <person name="Bucher G."/>
            <person name="Friedrich M."/>
            <person name="Grimmelikhuijzen C.J."/>
            <person name="Klingler M."/>
            <person name="Lorenzen M."/>
            <person name="Richards S."/>
            <person name="Roth S."/>
            <person name="Schroder R."/>
            <person name="Tautz D."/>
            <person name="Zdobnov E.M."/>
            <person name="Muzny D."/>
            <person name="Gibbs R.A."/>
            <person name="Weinstock G.M."/>
            <person name="Attaway T."/>
            <person name="Bell S."/>
            <person name="Buhay C.J."/>
            <person name="Chandrabose M.N."/>
            <person name="Chavez D."/>
            <person name="Clerk-Blankenburg K.P."/>
            <person name="Cree A."/>
            <person name="Dao M."/>
            <person name="Davis C."/>
            <person name="Chacko J."/>
            <person name="Dinh H."/>
            <person name="Dugan-Rocha S."/>
            <person name="Fowler G."/>
            <person name="Garner T.T."/>
            <person name="Garnes J."/>
            <person name="Gnirke A."/>
            <person name="Hawes A."/>
            <person name="Hernandez J."/>
            <person name="Hines S."/>
            <person name="Holder M."/>
            <person name="Hume J."/>
            <person name="Jhangiani S.N."/>
            <person name="Joshi V."/>
            <person name="Khan Z.M."/>
            <person name="Jackson L."/>
            <person name="Kovar C."/>
            <person name="Kowis A."/>
            <person name="Lee S."/>
            <person name="Lewis L.R."/>
            <person name="Margolis J."/>
            <person name="Morgan M."/>
            <person name="Nazareth L.V."/>
            <person name="Nguyen N."/>
            <person name="Okwuonu G."/>
            <person name="Parker D."/>
            <person name="Richards S."/>
            <person name="Ruiz S.J."/>
            <person name="Santibanez J."/>
            <person name="Savard J."/>
            <person name="Scherer S.E."/>
            <person name="Schneider B."/>
            <person name="Sodergren E."/>
            <person name="Tautz D."/>
            <person name="Vattahil S."/>
            <person name="Villasana D."/>
            <person name="White C.S."/>
            <person name="Wright R."/>
            <person name="Park Y."/>
            <person name="Beeman R.W."/>
            <person name="Lord J."/>
            <person name="Oppert B."/>
            <person name="Lorenzen M."/>
            <person name="Brown S."/>
            <person name="Wang L."/>
            <person name="Savard J."/>
            <person name="Tautz D."/>
            <person name="Richards S."/>
            <person name="Weinstock G."/>
            <person name="Gibbs R.A."/>
            <person name="Liu Y."/>
            <person name="Worley K."/>
            <person name="Weinstock G."/>
            <person name="Elsik C.G."/>
            <person name="Reese J.T."/>
            <person name="Elhaik E."/>
            <person name="Landan G."/>
            <person name="Graur D."/>
            <person name="Arensburger P."/>
            <person name="Atkinson P."/>
            <person name="Beeman R.W."/>
            <person name="Beidler J."/>
            <person name="Brown S.J."/>
            <person name="Demuth J.P."/>
            <person name="Drury D.W."/>
            <person name="Du Y.Z."/>
            <person name="Fujiwara H."/>
            <person name="Lorenzen M."/>
            <person name="Maselli V."/>
            <person name="Osanai M."/>
            <person name="Park Y."/>
            <person name="Robertson H.M."/>
            <person name="Tu Z."/>
            <person name="Wang J.J."/>
            <person name="Wang S."/>
            <person name="Richards S."/>
            <person name="Song H."/>
            <person name="Zhang L."/>
            <person name="Sodergren E."/>
            <person name="Werner D."/>
            <person name="Stanke M."/>
            <person name="Morgenstern B."/>
            <person name="Solovyev V."/>
            <person name="Kosarev P."/>
            <person name="Brown G."/>
            <person name="Chen H.C."/>
            <person name="Ermolaeva O."/>
            <person name="Hlavina W."/>
            <person name="Kapustin Y."/>
            <person name="Kiryutin B."/>
            <person name="Kitts P."/>
            <person name="Maglott D."/>
            <person name="Pruitt K."/>
            <person name="Sapojnikov V."/>
            <person name="Souvorov A."/>
            <person name="Mackey A.J."/>
            <person name="Waterhouse R.M."/>
            <person name="Wyder S."/>
            <person name="Zdobnov E.M."/>
            <person name="Zdobnov E.M."/>
            <person name="Wyder S."/>
            <person name="Kriventseva E.V."/>
            <person name="Kadowaki T."/>
            <person name="Bork P."/>
            <person name="Aranda M."/>
            <person name="Bao R."/>
            <person name="Beermann A."/>
            <person name="Berns N."/>
            <person name="Bolognesi R."/>
            <person name="Bonneton F."/>
            <person name="Bopp D."/>
            <person name="Brown S.J."/>
            <person name="Bucher G."/>
            <person name="Butts T."/>
            <person name="Chaumot A."/>
            <person name="Denell R.E."/>
            <person name="Ferrier D.E."/>
            <person name="Friedrich M."/>
            <person name="Gordon C.M."/>
            <person name="Jindra M."/>
            <person name="Klingler M."/>
            <person name="Lan Q."/>
            <person name="Lattorff H.M."/>
            <person name="Laudet V."/>
            <person name="von Levetsow C."/>
            <person name="Liu Z."/>
            <person name="Lutz R."/>
            <person name="Lynch J.A."/>
            <person name="da Fonseca R.N."/>
            <person name="Posnien N."/>
            <person name="Reuter R."/>
            <person name="Roth S."/>
            <person name="Savard J."/>
            <person name="Schinko J.B."/>
            <person name="Schmitt C."/>
            <person name="Schoppmeier M."/>
            <person name="Schroder R."/>
            <person name="Shippy T.D."/>
            <person name="Simonnet F."/>
            <person name="Marques-Souza H."/>
            <person name="Tautz D."/>
            <person name="Tomoyasu Y."/>
            <person name="Trauner J."/>
            <person name="Van der Zee M."/>
            <person name="Vervoort M."/>
            <person name="Wittkopp N."/>
            <person name="Wimmer E.A."/>
            <person name="Yang X."/>
            <person name="Jones A.K."/>
            <person name="Sattelle D.B."/>
            <person name="Ebert P.R."/>
            <person name="Nelson D."/>
            <person name="Scott J.G."/>
            <person name="Beeman R.W."/>
            <person name="Muthukrishnan S."/>
            <person name="Kramer K.J."/>
            <person name="Arakane Y."/>
            <person name="Beeman R.W."/>
            <person name="Zhu Q."/>
            <person name="Hogenkamp D."/>
            <person name="Dixit R."/>
            <person name="Oppert B."/>
            <person name="Jiang H."/>
            <person name="Zou Z."/>
            <person name="Marshall J."/>
            <person name="Elpidina E."/>
            <person name="Vinokurov K."/>
            <person name="Oppert C."/>
            <person name="Zou Z."/>
            <person name="Evans J."/>
            <person name="Lu Z."/>
            <person name="Zhao P."/>
            <person name="Sumathipala N."/>
            <person name="Altincicek B."/>
            <person name="Vilcinskas A."/>
            <person name="Williams M."/>
            <person name="Hultmark D."/>
            <person name="Hetru C."/>
            <person name="Jiang H."/>
            <person name="Grimmelikhuijzen C.J."/>
            <person name="Hauser F."/>
            <person name="Cazzamali G."/>
            <person name="Williamson M."/>
            <person name="Park Y."/>
            <person name="Li B."/>
            <person name="Tanaka Y."/>
            <person name="Predel R."/>
            <person name="Neupert S."/>
            <person name="Schachtner J."/>
            <person name="Verleyen P."/>
            <person name="Raible F."/>
            <person name="Bork P."/>
            <person name="Friedrich M."/>
            <person name="Walden K.K."/>
            <person name="Robertson H.M."/>
            <person name="Angeli S."/>
            <person name="Foret S."/>
            <person name="Bucher G."/>
            <person name="Schuetz S."/>
            <person name="Maleszka R."/>
            <person name="Wimmer E.A."/>
            <person name="Beeman R.W."/>
            <person name="Lorenzen M."/>
            <person name="Tomoyasu Y."/>
            <person name="Miller S.C."/>
            <person name="Grossmann D."/>
            <person name="Bucher G."/>
        </authorList>
    </citation>
    <scope>NUCLEOTIDE SEQUENCE [LARGE SCALE GENOMIC DNA]</scope>
    <source>
        <strain evidence="2 3">Georgia GA2</strain>
    </source>
</reference>
<name>A0A139W9K9_TRICA</name>
<dbReference type="Gene3D" id="2.60.40.10">
    <property type="entry name" value="Immunoglobulins"/>
    <property type="match status" value="1"/>
</dbReference>
<gene>
    <name evidence="2" type="primary">AUGUSTUS-3.0.2_31808</name>
    <name evidence="2" type="ORF">TcasGA2_TC031808</name>
</gene>
<sequence length="234" mass="26761">MYRALHLTDLSPEFSGNYTCKVSGPESEDEVTKTMIIYETPDDDLELRISQEDSEIKCSSEGLFPQPNMTLYIMNYNMTEILDQENDELIDRGDDGLFNVSTVLVYNPEELTETFYYICELSIPGTPFIINETMIHFQDNNEIQVQEDFNLFNSTNSTDSTFEESKEIETQIEEEYDFNTTTAESATNATVADDDGDDDESTRQEINESSSFRHLSSLITSFLTTALLLSQLYF</sequence>
<proteinExistence type="predicted"/>
<evidence type="ECO:0008006" key="4">
    <source>
        <dbReference type="Google" id="ProtNLM"/>
    </source>
</evidence>
<reference evidence="2 3" key="2">
    <citation type="journal article" date="2010" name="Nucleic Acids Res.">
        <title>BeetleBase in 2010: revisions to provide comprehensive genomic information for Tribolium castaneum.</title>
        <authorList>
            <person name="Kim H.S."/>
            <person name="Murphy T."/>
            <person name="Xia J."/>
            <person name="Caragea D."/>
            <person name="Park Y."/>
            <person name="Beeman R.W."/>
            <person name="Lorenzen M.D."/>
            <person name="Butcher S."/>
            <person name="Manak J.R."/>
            <person name="Brown S.J."/>
        </authorList>
    </citation>
    <scope>NUCLEOTIDE SEQUENCE [LARGE SCALE GENOMIC DNA]</scope>
    <source>
        <strain evidence="2 3">Georgia GA2</strain>
    </source>
</reference>
<dbReference type="Proteomes" id="UP000007266">
    <property type="component" value="Unassembled WGS sequence"/>
</dbReference>
<feature type="region of interest" description="Disordered" evidence="1">
    <location>
        <begin position="188"/>
        <end position="207"/>
    </location>
</feature>
<dbReference type="PANTHER" id="PTHR21261">
    <property type="entry name" value="BEAT PROTEIN"/>
    <property type="match status" value="1"/>
</dbReference>
<accession>A0A139W9K9</accession>
<keyword evidence="3" id="KW-1185">Reference proteome</keyword>
<dbReference type="PANTHER" id="PTHR21261:SF2">
    <property type="entry name" value="GH04238P-RELATED"/>
    <property type="match status" value="1"/>
</dbReference>
<dbReference type="AlphaFoldDB" id="A0A139W9K9"/>
<dbReference type="InParanoid" id="A0A139W9K9"/>
<dbReference type="EMBL" id="KQ972213">
    <property type="protein sequence ID" value="KYB24582.1"/>
    <property type="molecule type" value="Genomic_DNA"/>
</dbReference>
<evidence type="ECO:0000313" key="3">
    <source>
        <dbReference type="Proteomes" id="UP000007266"/>
    </source>
</evidence>
<evidence type="ECO:0000256" key="1">
    <source>
        <dbReference type="SAM" id="MobiDB-lite"/>
    </source>
</evidence>